<dbReference type="SMART" id="SM00850">
    <property type="entry name" value="LytTR"/>
    <property type="match status" value="1"/>
</dbReference>
<keyword evidence="1" id="KW-0597">Phosphoprotein</keyword>
<evidence type="ECO:0000259" key="3">
    <source>
        <dbReference type="PROSITE" id="PS50930"/>
    </source>
</evidence>
<dbReference type="Pfam" id="PF00072">
    <property type="entry name" value="Response_reg"/>
    <property type="match status" value="1"/>
</dbReference>
<sequence>MNCLIVDDDRVCRTVLEKYIDRTKLFEKYFSLESAIDALKLLQEGKDKIDILFLDIEMPEMNGMELLSVMDHTPQVIIVSSREKYALNAFEYDVTDYLLKPVTFPRFMRSVNRAIANIQKDAKANQDDREDIFSEDEWGKGTLWIKNNSKLDPVNPEDIIYIESIENYAQFITFDDKYTVHYTLKLLDEKLPNKLFIRIHRSYIVNVKQIKRIRGNTLEVETKDGTHSLPFGKSYRDPLIKRLHVLSSKQ</sequence>
<dbReference type="InterPro" id="IPR046947">
    <property type="entry name" value="LytR-like"/>
</dbReference>
<reference evidence="5 6" key="1">
    <citation type="submission" date="2018-03" db="EMBL/GenBank/DDBJ databases">
        <title>Genomic Encyclopedia of Archaeal and Bacterial Type Strains, Phase II (KMG-II): from individual species to whole genera.</title>
        <authorList>
            <person name="Goeker M."/>
        </authorList>
    </citation>
    <scope>NUCLEOTIDE SEQUENCE [LARGE SCALE GENOMIC DNA]</scope>
    <source>
        <strain evidence="5 6">DSM 27267</strain>
    </source>
</reference>
<dbReference type="GO" id="GO:0003677">
    <property type="term" value="F:DNA binding"/>
    <property type="evidence" value="ECO:0007669"/>
    <property type="project" value="UniProtKB-KW"/>
</dbReference>
<evidence type="ECO:0000313" key="4">
    <source>
        <dbReference type="EMBL" id="GET21125.1"/>
    </source>
</evidence>
<evidence type="ECO:0000313" key="7">
    <source>
        <dbReference type="Proteomes" id="UP000396862"/>
    </source>
</evidence>
<dbReference type="Proteomes" id="UP000396862">
    <property type="component" value="Unassembled WGS sequence"/>
</dbReference>
<name>A0A2P8C8W2_9BACT</name>
<keyword evidence="5" id="KW-0238">DNA-binding</keyword>
<dbReference type="EMBL" id="BLAU01000001">
    <property type="protein sequence ID" value="GET21125.1"/>
    <property type="molecule type" value="Genomic_DNA"/>
</dbReference>
<dbReference type="SUPFAM" id="SSF52172">
    <property type="entry name" value="CheY-like"/>
    <property type="match status" value="1"/>
</dbReference>
<evidence type="ECO:0000256" key="1">
    <source>
        <dbReference type="PROSITE-ProRule" id="PRU00169"/>
    </source>
</evidence>
<protein>
    <submittedName>
        <fullName evidence="5">DNA-binding LytR/AlgR family response regulator</fullName>
    </submittedName>
    <submittedName>
        <fullName evidence="4">DNA-binding response regulator</fullName>
    </submittedName>
</protein>
<dbReference type="Pfam" id="PF04397">
    <property type="entry name" value="LytTR"/>
    <property type="match status" value="1"/>
</dbReference>
<dbReference type="InterPro" id="IPR001789">
    <property type="entry name" value="Sig_transdc_resp-reg_receiver"/>
</dbReference>
<dbReference type="Gene3D" id="2.40.50.1020">
    <property type="entry name" value="LytTr DNA-binding domain"/>
    <property type="match status" value="1"/>
</dbReference>
<dbReference type="PROSITE" id="PS50930">
    <property type="entry name" value="HTH_LYTTR"/>
    <property type="match status" value="1"/>
</dbReference>
<accession>A0A2P8C8W2</accession>
<dbReference type="GO" id="GO:0000156">
    <property type="term" value="F:phosphorelay response regulator activity"/>
    <property type="evidence" value="ECO:0007669"/>
    <property type="project" value="InterPro"/>
</dbReference>
<dbReference type="PROSITE" id="PS50110">
    <property type="entry name" value="RESPONSE_REGULATORY"/>
    <property type="match status" value="1"/>
</dbReference>
<dbReference type="Gene3D" id="3.40.50.2300">
    <property type="match status" value="1"/>
</dbReference>
<dbReference type="InterPro" id="IPR007492">
    <property type="entry name" value="LytTR_DNA-bd_dom"/>
</dbReference>
<feature type="domain" description="Response regulatory" evidence="2">
    <location>
        <begin position="2"/>
        <end position="115"/>
    </location>
</feature>
<evidence type="ECO:0000313" key="5">
    <source>
        <dbReference type="EMBL" id="PSK81404.1"/>
    </source>
</evidence>
<evidence type="ECO:0000259" key="2">
    <source>
        <dbReference type="PROSITE" id="PS50110"/>
    </source>
</evidence>
<organism evidence="5 6">
    <name type="scientific">Prolixibacter denitrificans</name>
    <dbReference type="NCBI Taxonomy" id="1541063"/>
    <lineage>
        <taxon>Bacteria</taxon>
        <taxon>Pseudomonadati</taxon>
        <taxon>Bacteroidota</taxon>
        <taxon>Bacteroidia</taxon>
        <taxon>Marinilabiliales</taxon>
        <taxon>Prolixibacteraceae</taxon>
        <taxon>Prolixibacter</taxon>
    </lineage>
</organism>
<dbReference type="PANTHER" id="PTHR37299">
    <property type="entry name" value="TRANSCRIPTIONAL REGULATOR-RELATED"/>
    <property type="match status" value="1"/>
</dbReference>
<reference evidence="4 7" key="2">
    <citation type="submission" date="2019-10" db="EMBL/GenBank/DDBJ databases">
        <title>Prolixibacter strains distinguished by the presence of nitrate reductase genes were adept at nitrate-dependent anaerobic corrosion of metallic iron and carbon steel.</title>
        <authorList>
            <person name="Iino T."/>
            <person name="Shono N."/>
            <person name="Ito K."/>
            <person name="Nakamura R."/>
            <person name="Sueoka K."/>
            <person name="Harayama S."/>
            <person name="Ohkuma M."/>
        </authorList>
    </citation>
    <scope>NUCLEOTIDE SEQUENCE [LARGE SCALE GENOMIC DNA]</scope>
    <source>
        <strain evidence="4 7">MIC1-1</strain>
    </source>
</reference>
<proteinExistence type="predicted"/>
<dbReference type="RefSeq" id="WP_106543089.1">
    <property type="nucleotide sequence ID" value="NZ_BLAU01000001.1"/>
</dbReference>
<evidence type="ECO:0000313" key="6">
    <source>
        <dbReference type="Proteomes" id="UP000240621"/>
    </source>
</evidence>
<dbReference type="SMART" id="SM00448">
    <property type="entry name" value="REC"/>
    <property type="match status" value="1"/>
</dbReference>
<dbReference type="AlphaFoldDB" id="A0A2P8C8W2"/>
<dbReference type="InterPro" id="IPR011006">
    <property type="entry name" value="CheY-like_superfamily"/>
</dbReference>
<gene>
    <name evidence="5" type="ORF">CLV93_1097</name>
    <name evidence="4" type="ORF">JCM18694_13710</name>
</gene>
<dbReference type="Proteomes" id="UP000240621">
    <property type="component" value="Unassembled WGS sequence"/>
</dbReference>
<feature type="modified residue" description="4-aspartylphosphate" evidence="1">
    <location>
        <position position="55"/>
    </location>
</feature>
<dbReference type="PANTHER" id="PTHR37299:SF1">
    <property type="entry name" value="STAGE 0 SPORULATION PROTEIN A HOMOLOG"/>
    <property type="match status" value="1"/>
</dbReference>
<dbReference type="OrthoDB" id="1490554at2"/>
<comment type="caution">
    <text evidence="5">The sequence shown here is derived from an EMBL/GenBank/DDBJ whole genome shotgun (WGS) entry which is preliminary data.</text>
</comment>
<keyword evidence="7" id="KW-1185">Reference proteome</keyword>
<dbReference type="EMBL" id="PYGC01000009">
    <property type="protein sequence ID" value="PSK81404.1"/>
    <property type="molecule type" value="Genomic_DNA"/>
</dbReference>
<feature type="domain" description="HTH LytTR-type" evidence="3">
    <location>
        <begin position="143"/>
        <end position="245"/>
    </location>
</feature>